<gene>
    <name evidence="2" type="ORF">M9Y10_025667</name>
</gene>
<evidence type="ECO:0000313" key="3">
    <source>
        <dbReference type="Proteomes" id="UP001470230"/>
    </source>
</evidence>
<evidence type="ECO:0008006" key="4">
    <source>
        <dbReference type="Google" id="ProtNLM"/>
    </source>
</evidence>
<dbReference type="Gene3D" id="3.40.30.10">
    <property type="entry name" value="Glutaredoxin"/>
    <property type="match status" value="1"/>
</dbReference>
<evidence type="ECO:0000256" key="1">
    <source>
        <dbReference type="SAM" id="SignalP"/>
    </source>
</evidence>
<name>A0ABR2H9G8_9EUKA</name>
<sequence length="344" mass="39895">MLLTLYLLLPISFCASGRVIPITKSSFKRFIEKRPKDEIWIVMFHTDTNFQSKKLYPKFLNTSVLAGGMFRFGVVDTKQQPLLTRDFMLRSQPSFIVFHQKGQSEYDGDGEPDDLIEFASQYLKDNTVEINESWIPPFNNAKSKPAAILFTKKKVVPTLWKGISHIFGKKKNVLVGICRSNEVFSKFGIKNLPEIVFVNSTFNYTYNKKLQFAKIERTLEKFLSKTLKIENDDVPDVILPSNDFSYECIGRLKICILNTKKGDDPSFEEMHRVYSTMQFKWFKGVSGIPFDFIKENEIWIYNPKVDGFIKVNNVVSMGDILEKVYESSVEWTRKYDLVNKNVEL</sequence>
<keyword evidence="1" id="KW-0732">Signal</keyword>
<dbReference type="SUPFAM" id="SSF52833">
    <property type="entry name" value="Thioredoxin-like"/>
    <property type="match status" value="2"/>
</dbReference>
<keyword evidence="3" id="KW-1185">Reference proteome</keyword>
<feature type="signal peptide" evidence="1">
    <location>
        <begin position="1"/>
        <end position="17"/>
    </location>
</feature>
<dbReference type="EMBL" id="JAPFFF010000037">
    <property type="protein sequence ID" value="KAK8842801.1"/>
    <property type="molecule type" value="Genomic_DNA"/>
</dbReference>
<dbReference type="InterPro" id="IPR052842">
    <property type="entry name" value="ER_Co-chaperone"/>
</dbReference>
<comment type="caution">
    <text evidence="2">The sequence shown here is derived from an EMBL/GenBank/DDBJ whole genome shotgun (WGS) entry which is preliminary data.</text>
</comment>
<accession>A0ABR2H9G8</accession>
<organism evidence="2 3">
    <name type="scientific">Tritrichomonas musculus</name>
    <dbReference type="NCBI Taxonomy" id="1915356"/>
    <lineage>
        <taxon>Eukaryota</taxon>
        <taxon>Metamonada</taxon>
        <taxon>Parabasalia</taxon>
        <taxon>Tritrichomonadida</taxon>
        <taxon>Tritrichomonadidae</taxon>
        <taxon>Tritrichomonas</taxon>
    </lineage>
</organism>
<evidence type="ECO:0000313" key="2">
    <source>
        <dbReference type="EMBL" id="KAK8842801.1"/>
    </source>
</evidence>
<proteinExistence type="predicted"/>
<reference evidence="2 3" key="1">
    <citation type="submission" date="2024-04" db="EMBL/GenBank/DDBJ databases">
        <title>Tritrichomonas musculus Genome.</title>
        <authorList>
            <person name="Alves-Ferreira E."/>
            <person name="Grigg M."/>
            <person name="Lorenzi H."/>
            <person name="Galac M."/>
        </authorList>
    </citation>
    <scope>NUCLEOTIDE SEQUENCE [LARGE SCALE GENOMIC DNA]</scope>
    <source>
        <strain evidence="2 3">EAF2021</strain>
    </source>
</reference>
<dbReference type="InterPro" id="IPR036249">
    <property type="entry name" value="Thioredoxin-like_sf"/>
</dbReference>
<dbReference type="Proteomes" id="UP001470230">
    <property type="component" value="Unassembled WGS sequence"/>
</dbReference>
<dbReference type="PANTHER" id="PTHR45184:SF1">
    <property type="entry name" value="DNAJ PROTEIN ERDJ3A"/>
    <property type="match status" value="1"/>
</dbReference>
<protein>
    <recommendedName>
        <fullName evidence="4">Thioredoxin domain-containing protein</fullName>
    </recommendedName>
</protein>
<feature type="chain" id="PRO_5047090266" description="Thioredoxin domain-containing protein" evidence="1">
    <location>
        <begin position="18"/>
        <end position="344"/>
    </location>
</feature>
<dbReference type="CDD" id="cd02961">
    <property type="entry name" value="PDI_a_family"/>
    <property type="match status" value="1"/>
</dbReference>
<dbReference type="PANTHER" id="PTHR45184">
    <property type="entry name" value="DNAJ PROTEIN ERDJ3A"/>
    <property type="match status" value="1"/>
</dbReference>